<proteinExistence type="predicted"/>
<evidence type="ECO:0000313" key="2">
    <source>
        <dbReference type="Proteomes" id="UP000436801"/>
    </source>
</evidence>
<sequence>MFILLLAVAWIVVSVTAGLVLARAIGAMEAKPVVPAEPAPAPQADLAHQN</sequence>
<protein>
    <submittedName>
        <fullName evidence="1">Uncharacterized protein</fullName>
    </submittedName>
</protein>
<dbReference type="Proteomes" id="UP000436801">
    <property type="component" value="Unassembled WGS sequence"/>
</dbReference>
<reference evidence="1 2" key="1">
    <citation type="submission" date="2019-12" db="EMBL/GenBank/DDBJ databases">
        <authorList>
            <person name="Zheng J."/>
        </authorList>
    </citation>
    <scope>NUCLEOTIDE SEQUENCE [LARGE SCALE GENOMIC DNA]</scope>
    <source>
        <strain evidence="1 2">DSM 27347</strain>
    </source>
</reference>
<accession>A0A6N8LS34</accession>
<organism evidence="1 2">
    <name type="scientific">Sphingomonas carotinifaciens</name>
    <dbReference type="NCBI Taxonomy" id="1166323"/>
    <lineage>
        <taxon>Bacteria</taxon>
        <taxon>Pseudomonadati</taxon>
        <taxon>Pseudomonadota</taxon>
        <taxon>Alphaproteobacteria</taxon>
        <taxon>Sphingomonadales</taxon>
        <taxon>Sphingomonadaceae</taxon>
        <taxon>Sphingomonas</taxon>
    </lineage>
</organism>
<dbReference type="EMBL" id="WSUT01000002">
    <property type="protein sequence ID" value="MWC42388.1"/>
    <property type="molecule type" value="Genomic_DNA"/>
</dbReference>
<name>A0A6N8LS34_9SPHN</name>
<comment type="caution">
    <text evidence="1">The sequence shown here is derived from an EMBL/GenBank/DDBJ whole genome shotgun (WGS) entry which is preliminary data.</text>
</comment>
<dbReference type="AlphaFoldDB" id="A0A6N8LS34"/>
<dbReference type="RefSeq" id="WP_160146861.1">
    <property type="nucleotide sequence ID" value="NZ_FNBI01000009.1"/>
</dbReference>
<evidence type="ECO:0000313" key="1">
    <source>
        <dbReference type="EMBL" id="MWC42388.1"/>
    </source>
</evidence>
<gene>
    <name evidence="1" type="ORF">GQR91_01760</name>
</gene>